<dbReference type="Ensembl" id="ENSGACT00000007835.2">
    <property type="protein sequence ID" value="ENSGACP00000007816.2"/>
    <property type="gene ID" value="ENSGACG00000024948.1"/>
</dbReference>
<dbReference type="GO" id="GO:0090314">
    <property type="term" value="P:positive regulation of protein targeting to membrane"/>
    <property type="evidence" value="ECO:0007669"/>
    <property type="project" value="TreeGrafter"/>
</dbReference>
<dbReference type="Pfam" id="PF17291">
    <property type="entry name" value="M60-like_N"/>
    <property type="match status" value="1"/>
</dbReference>
<evidence type="ECO:0000313" key="3">
    <source>
        <dbReference type="Ensembl" id="ENSGACP00000007816.2"/>
    </source>
</evidence>
<name>G3NR50_GASAC</name>
<sequence length="898" mass="99937">MSTQHTQYKALMRGLKELDLHGPCVPCELVLTGDHAFPLALNSKGQVLMAASLYGRGRVVVLGHEGYLTAFPALVENAVTWLRGEGSNNVSVGIHKQIKGVADNLSKSSFQVSVVGGFSENRKVGVYVTDAYSVEADEKELVAFLKAGGGVLIAGQAWHWAHVHPEESAIVRFPGNKVSAVAGIYFTTRYGEVEILPVSSEPPCSWRALSVGKDFADDLEFLLKGVSEFELTGDILASEALVHGPLAFPICTTEDGSAILAGSYYGQGRVILITHEQPLELKGLASFWKNAIGWLDQGRRGVVGVAPNLQLQWESGLKHEKTEFRKDLSVFVCKAYSDDHKEEIQNFVAEGGGLLIGGHSWYWTQEHAPQNPMTDFSGNKILNKMGLSLSPEIIRQKSYKVPSPSKTNSDTNHFLSLLRRFAGHVTQGEKLSKHEEEKLVKLGDHCIRFLNMKAYGSYSYTQVLSLLTDMLKSTGIPQVGLKNPVEKPKDHLLLSIAAEVYNASPDPDALLAKRNQKLNINADTTERTWISTGLYLSPGMRTEMIIPANIVNKNWMIQIGCQTDYLRDKTLKRAPSVCRHFPVTSEKMQVSNLWGGLIYLVAPPNAKVEGAEVIVQMAVAAPYYKSGVTTAADWLLLRKAPSPWAELEFDNIILTVPSEVVRDLEGIDDLAALWNDIMRAVADLAAIPHKFTRKERIVADVQISHGWMHAGYPVMANSAVAADLVGPRDARTKDMWGPIHELGHNQQRSRWEFPPHTTECTCNLWSVYVHEEVLGISREEAHPHMTVEYRKTLVDTYVTGGKKLSDWNMWVALQTYMQLQEKFGWDAFKKVFAAYHKMTTFPKDNEGKMNLYAETFSQAVGMNLSAFFKAWGWPIQTATEEKLCMLPPWSDHPMVQYD</sequence>
<dbReference type="InterPro" id="IPR051244">
    <property type="entry name" value="TCAF"/>
</dbReference>
<evidence type="ECO:0000259" key="2">
    <source>
        <dbReference type="PROSITE" id="PS51723"/>
    </source>
</evidence>
<reference evidence="3 4" key="1">
    <citation type="journal article" date="2021" name="G3 (Bethesda)">
        <title>Improved contiguity of the threespine stickleback genome using long-read sequencing.</title>
        <authorList>
            <person name="Nath S."/>
            <person name="Shaw D.E."/>
            <person name="White M.A."/>
        </authorList>
    </citation>
    <scope>NUCLEOTIDE SEQUENCE [LARGE SCALE GENOMIC DNA]</scope>
    <source>
        <strain evidence="3 4">Lake Benthic</strain>
    </source>
</reference>
<dbReference type="GO" id="GO:0005886">
    <property type="term" value="C:plasma membrane"/>
    <property type="evidence" value="ECO:0007669"/>
    <property type="project" value="TreeGrafter"/>
</dbReference>
<dbReference type="PANTHER" id="PTHR15730">
    <property type="entry name" value="EXPERIMENTAL AUTOIMMUNE PROSTATITIS ANTIGEN 2-RELATED"/>
    <property type="match status" value="1"/>
</dbReference>
<dbReference type="OMA" id="YMAIPAE"/>
<dbReference type="SMART" id="SM01276">
    <property type="entry name" value="M60-like"/>
    <property type="match status" value="1"/>
</dbReference>
<keyword evidence="4" id="KW-1185">Reference proteome</keyword>
<dbReference type="Gene3D" id="1.10.390.30">
    <property type="entry name" value="Peptidase M60, enhancin-like domain 3"/>
    <property type="match status" value="1"/>
</dbReference>
<dbReference type="GeneTree" id="ENSGT00390000017365"/>
<dbReference type="AlphaFoldDB" id="G3NR50"/>
<dbReference type="GO" id="GO:0044325">
    <property type="term" value="F:transmembrane transporter binding"/>
    <property type="evidence" value="ECO:0007669"/>
    <property type="project" value="TreeGrafter"/>
</dbReference>
<dbReference type="eggNOG" id="ENOG502QQUS">
    <property type="taxonomic scope" value="Eukaryota"/>
</dbReference>
<accession>G3NR50</accession>
<dbReference type="InterPro" id="IPR035423">
    <property type="entry name" value="M60-like_N"/>
</dbReference>
<dbReference type="GeneID" id="120816420"/>
<dbReference type="Pfam" id="PF13402">
    <property type="entry name" value="Peptidase_M60"/>
    <property type="match status" value="1"/>
</dbReference>
<reference evidence="3" key="2">
    <citation type="submission" date="2025-08" db="UniProtKB">
        <authorList>
            <consortium name="Ensembl"/>
        </authorList>
    </citation>
    <scope>IDENTIFICATION</scope>
</reference>
<reference evidence="3" key="3">
    <citation type="submission" date="2025-09" db="UniProtKB">
        <authorList>
            <consortium name="Ensembl"/>
        </authorList>
    </citation>
    <scope>IDENTIFICATION</scope>
</reference>
<dbReference type="InParanoid" id="G3NR50"/>
<dbReference type="RefSeq" id="XP_040027968.1">
    <property type="nucleotide sequence ID" value="XM_040172034.1"/>
</dbReference>
<evidence type="ECO:0000313" key="4">
    <source>
        <dbReference type="Proteomes" id="UP000007635"/>
    </source>
</evidence>
<dbReference type="SUPFAM" id="SSF52317">
    <property type="entry name" value="Class I glutamine amidotransferase-like"/>
    <property type="match status" value="1"/>
</dbReference>
<evidence type="ECO:0000256" key="1">
    <source>
        <dbReference type="ARBA" id="ARBA00009770"/>
    </source>
</evidence>
<dbReference type="FunCoup" id="G3NR50">
    <property type="interactions" value="364"/>
</dbReference>
<dbReference type="InterPro" id="IPR031161">
    <property type="entry name" value="Peptidase_M60_dom"/>
</dbReference>
<organism evidence="3 4">
    <name type="scientific">Gasterosteus aculeatus aculeatus</name>
    <name type="common">three-spined stickleback</name>
    <dbReference type="NCBI Taxonomy" id="481459"/>
    <lineage>
        <taxon>Eukaryota</taxon>
        <taxon>Metazoa</taxon>
        <taxon>Chordata</taxon>
        <taxon>Craniata</taxon>
        <taxon>Vertebrata</taxon>
        <taxon>Euteleostomi</taxon>
        <taxon>Actinopterygii</taxon>
        <taxon>Neopterygii</taxon>
        <taxon>Teleostei</taxon>
        <taxon>Neoteleostei</taxon>
        <taxon>Acanthomorphata</taxon>
        <taxon>Eupercaria</taxon>
        <taxon>Perciformes</taxon>
        <taxon>Cottioidei</taxon>
        <taxon>Gasterosteales</taxon>
        <taxon>Gasterosteidae</taxon>
        <taxon>Gasterosteus</taxon>
    </lineage>
</organism>
<comment type="similarity">
    <text evidence="1">Belongs to the TCAF family.</text>
</comment>
<dbReference type="PANTHER" id="PTHR15730:SF5">
    <property type="entry name" value="SI:CH211-210B2.2-RELATED"/>
    <property type="match status" value="1"/>
</dbReference>
<feature type="domain" description="Peptidase M60" evidence="2">
    <location>
        <begin position="527"/>
        <end position="824"/>
    </location>
</feature>
<dbReference type="RefSeq" id="XP_040027975.1">
    <property type="nucleotide sequence ID" value="XM_040172041.1"/>
</dbReference>
<proteinExistence type="inferred from homology"/>
<dbReference type="Proteomes" id="UP000007635">
    <property type="component" value="Chromosome I"/>
</dbReference>
<protein>
    <recommendedName>
        <fullName evidence="2">Peptidase M60 domain-containing protein</fullName>
    </recommendedName>
</protein>
<dbReference type="PROSITE" id="PS51723">
    <property type="entry name" value="PEPTIDASE_M60"/>
    <property type="match status" value="1"/>
</dbReference>
<dbReference type="Bgee" id="ENSGACG00000005892">
    <property type="expression patterns" value="Expressed in pharyngeal gill and 8 other cell types or tissues"/>
</dbReference>
<dbReference type="InterPro" id="IPR042279">
    <property type="entry name" value="Pep_M60_3"/>
</dbReference>
<dbReference type="InterPro" id="IPR029062">
    <property type="entry name" value="Class_I_gatase-like"/>
</dbReference>
<dbReference type="FunFam" id="3.40.390.80:FF:000001">
    <property type="entry name" value="TRPM8 channel-associated factor 1"/>
    <property type="match status" value="1"/>
</dbReference>
<dbReference type="Gene3D" id="3.40.390.80">
    <property type="entry name" value="Peptidase M60, enhancin-like domain 2"/>
    <property type="match status" value="1"/>
</dbReference>